<feature type="coiled-coil region" evidence="2">
    <location>
        <begin position="111"/>
        <end position="141"/>
    </location>
</feature>
<evidence type="ECO:0000259" key="5">
    <source>
        <dbReference type="Pfam" id="PF25917"/>
    </source>
</evidence>
<feature type="chain" id="PRO_5026777385" evidence="4">
    <location>
        <begin position="24"/>
        <end position="375"/>
    </location>
</feature>
<sequence length="375" mass="39075">MHRAPRRPVLIAMIALAFVAGCAKPQAGAEAGGGGRGGPGGPGGPGGDRPVPVTTLRLQPATFADTVQALGTVQARESVTLTAKVSETVQRVHFDSGDVVRAGAPLVTLSGQAQQAELAEAQAAANEAERLYQRQSELAAQQLIARSQLDTQRAARDSARARVAQVRAQLGDRTVRAPFSGVLGLRQVSPGTLVTPGTAIATLDDTARVYVDFPVPEARLADVAAGQRLTGTAAAYPGRTFDGLVDIVDARIDAATRSVTVRGDFPNADRALRPGMLVQVTLSQQERKALLVPEIAVVQVGKDSYVFRVTADGSVERADVRIGTRQEGRAEITEGLKSGDRIVVDGTGKLRPGAKIVEAGEKPAPERAAQAAGAR</sequence>
<organism evidence="8">
    <name type="scientific">uncultured Lysobacter sp</name>
    <dbReference type="NCBI Taxonomy" id="271060"/>
    <lineage>
        <taxon>Bacteria</taxon>
        <taxon>Pseudomonadati</taxon>
        <taxon>Pseudomonadota</taxon>
        <taxon>Gammaproteobacteria</taxon>
        <taxon>Lysobacterales</taxon>
        <taxon>Lysobacteraceae</taxon>
        <taxon>Lysobacter</taxon>
        <taxon>environmental samples</taxon>
    </lineage>
</organism>
<proteinExistence type="inferred from homology"/>
<gene>
    <name evidence="8" type="ORF">AVDCRST_MAG71-2122</name>
</gene>
<dbReference type="FunFam" id="2.40.30.170:FF:000010">
    <property type="entry name" value="Efflux RND transporter periplasmic adaptor subunit"/>
    <property type="match status" value="1"/>
</dbReference>
<dbReference type="Gene3D" id="2.40.420.20">
    <property type="match status" value="1"/>
</dbReference>
<dbReference type="Pfam" id="PF25954">
    <property type="entry name" value="Beta-barrel_RND_2"/>
    <property type="match status" value="1"/>
</dbReference>
<keyword evidence="2" id="KW-0175">Coiled coil</keyword>
<evidence type="ECO:0000256" key="3">
    <source>
        <dbReference type="SAM" id="MobiDB-lite"/>
    </source>
</evidence>
<feature type="domain" description="CusB-like beta-barrel" evidence="6">
    <location>
        <begin position="209"/>
        <end position="285"/>
    </location>
</feature>
<dbReference type="InterPro" id="IPR058625">
    <property type="entry name" value="MdtA-like_BSH"/>
</dbReference>
<feature type="domain" description="YknX-like C-terminal permuted SH3-like" evidence="7">
    <location>
        <begin position="290"/>
        <end position="356"/>
    </location>
</feature>
<dbReference type="SUPFAM" id="SSF111369">
    <property type="entry name" value="HlyD-like secretion proteins"/>
    <property type="match status" value="1"/>
</dbReference>
<dbReference type="AlphaFoldDB" id="A0A6J4LQ12"/>
<name>A0A6J4LQ12_9GAMM</name>
<dbReference type="GO" id="GO:1990281">
    <property type="term" value="C:efflux pump complex"/>
    <property type="evidence" value="ECO:0007669"/>
    <property type="project" value="TreeGrafter"/>
</dbReference>
<dbReference type="InterPro" id="IPR006143">
    <property type="entry name" value="RND_pump_MFP"/>
</dbReference>
<dbReference type="PANTHER" id="PTHR30469">
    <property type="entry name" value="MULTIDRUG RESISTANCE PROTEIN MDTA"/>
    <property type="match status" value="1"/>
</dbReference>
<dbReference type="EMBL" id="CADCUA010000492">
    <property type="protein sequence ID" value="CAA9338373.1"/>
    <property type="molecule type" value="Genomic_DNA"/>
</dbReference>
<feature type="region of interest" description="Disordered" evidence="3">
    <location>
        <begin position="27"/>
        <end position="53"/>
    </location>
</feature>
<evidence type="ECO:0000256" key="2">
    <source>
        <dbReference type="SAM" id="Coils"/>
    </source>
</evidence>
<evidence type="ECO:0000259" key="6">
    <source>
        <dbReference type="Pfam" id="PF25954"/>
    </source>
</evidence>
<dbReference type="NCBIfam" id="TIGR01730">
    <property type="entry name" value="RND_mfp"/>
    <property type="match status" value="1"/>
</dbReference>
<dbReference type="Gene3D" id="1.10.287.470">
    <property type="entry name" value="Helix hairpin bin"/>
    <property type="match status" value="1"/>
</dbReference>
<dbReference type="Gene3D" id="2.40.30.170">
    <property type="match status" value="1"/>
</dbReference>
<dbReference type="Gene3D" id="2.40.50.100">
    <property type="match status" value="1"/>
</dbReference>
<evidence type="ECO:0000259" key="7">
    <source>
        <dbReference type="Pfam" id="PF25989"/>
    </source>
</evidence>
<evidence type="ECO:0000256" key="1">
    <source>
        <dbReference type="ARBA" id="ARBA00009477"/>
    </source>
</evidence>
<dbReference type="GO" id="GO:0015562">
    <property type="term" value="F:efflux transmembrane transporter activity"/>
    <property type="evidence" value="ECO:0007669"/>
    <property type="project" value="TreeGrafter"/>
</dbReference>
<keyword evidence="4" id="KW-0732">Signal</keyword>
<reference evidence="8" key="1">
    <citation type="submission" date="2020-02" db="EMBL/GenBank/DDBJ databases">
        <authorList>
            <person name="Meier V. D."/>
        </authorList>
    </citation>
    <scope>NUCLEOTIDE SEQUENCE</scope>
    <source>
        <strain evidence="8">AVDCRST_MAG71</strain>
    </source>
</reference>
<dbReference type="Pfam" id="PF25917">
    <property type="entry name" value="BSH_RND"/>
    <property type="match status" value="1"/>
</dbReference>
<evidence type="ECO:0000256" key="4">
    <source>
        <dbReference type="SAM" id="SignalP"/>
    </source>
</evidence>
<accession>A0A6J4LQ12</accession>
<dbReference type="PROSITE" id="PS51257">
    <property type="entry name" value="PROKAR_LIPOPROTEIN"/>
    <property type="match status" value="1"/>
</dbReference>
<dbReference type="InterPro" id="IPR058637">
    <property type="entry name" value="YknX-like_C"/>
</dbReference>
<dbReference type="Pfam" id="PF25989">
    <property type="entry name" value="YknX_C"/>
    <property type="match status" value="1"/>
</dbReference>
<feature type="domain" description="Multidrug resistance protein MdtA-like barrel-sandwich hybrid" evidence="5">
    <location>
        <begin position="78"/>
        <end position="200"/>
    </location>
</feature>
<protein>
    <submittedName>
        <fullName evidence="8">RND efflux system, membrane fusion protein</fullName>
    </submittedName>
</protein>
<feature type="signal peptide" evidence="4">
    <location>
        <begin position="1"/>
        <end position="23"/>
    </location>
</feature>
<dbReference type="PANTHER" id="PTHR30469:SF16">
    <property type="entry name" value="HAE1 FAMILY EFFLUX PUMP MFP COMPONENT"/>
    <property type="match status" value="1"/>
</dbReference>
<dbReference type="InterPro" id="IPR058792">
    <property type="entry name" value="Beta-barrel_RND_2"/>
</dbReference>
<comment type="similarity">
    <text evidence="1">Belongs to the membrane fusion protein (MFP) (TC 8.A.1) family.</text>
</comment>
<evidence type="ECO:0000313" key="8">
    <source>
        <dbReference type="EMBL" id="CAA9338373.1"/>
    </source>
</evidence>
<feature type="compositionally biased region" description="Gly residues" evidence="3">
    <location>
        <begin position="30"/>
        <end position="47"/>
    </location>
</feature>